<reference evidence="3 4" key="1">
    <citation type="submission" date="2019-08" db="EMBL/GenBank/DDBJ databases">
        <title>In-depth cultivation of the pig gut microbiome towards novel bacterial diversity and tailored functional studies.</title>
        <authorList>
            <person name="Wylensek D."/>
            <person name="Hitch T.C.A."/>
            <person name="Clavel T."/>
        </authorList>
    </citation>
    <scope>NUCLEOTIDE SEQUENCE [LARGE SCALE GENOMIC DNA]</scope>
    <source>
        <strain evidence="3 4">Oil+RF-744-WCA-WT-13</strain>
    </source>
</reference>
<dbReference type="InterPro" id="IPR024975">
    <property type="entry name" value="NOV_C"/>
</dbReference>
<sequence length="473" mass="54722">MYDCTRQYRCTIIRGKSQKEMDDLLPAYAKVIDEVCPCEASEFEMKFNNAFMRYLPAAERVKKTLDNHRTEISGKLFGMYFFSEDGKVYESERTQKFLEDNDQPAFFKDICYKMQFPNGSQKTSPTVLERVSDGICIRPNAFLLKLLLVARTANVDITKREVGYYVLNSLDVLQGKANPYEVLEVISQDQKAGVERTIYVPGKQSSYNWQHINEQMNYLELANLIRFTDDKRVVLNPNEMPTIELFAEDWDKKPEFDVYSYDLNTAENRKLFQYAWDAYFARISSCAGKFATSAASLIVDTTEPQKPTISHTQTTNLTEFGDEGEQIVYEYEKKRVASFNQRLANKVLSLGKTRGLGYDIQSVIAEPGDMAEFVKYIEVKSTKRLTCPDVNDELWIDTLNITRNEWVAAQQHRDFYSIFRVYFTRDGIHMFILKNPMQKFQDGKIQATPMTYRIDFSNVAVDDVVYGLQREGA</sequence>
<dbReference type="Gene3D" id="1.10.1740.180">
    <property type="match status" value="1"/>
</dbReference>
<dbReference type="Gene3D" id="1.10.10.2080">
    <property type="match status" value="1"/>
</dbReference>
<feature type="domain" description="Restriction endonuclease type II BpuJI N-terminal" evidence="1">
    <location>
        <begin position="8"/>
        <end position="268"/>
    </location>
</feature>
<name>A0A7X2PA06_9FIRM</name>
<proteinExistence type="predicted"/>
<dbReference type="Pfam" id="PF11564">
    <property type="entry name" value="BpuJI_N"/>
    <property type="match status" value="1"/>
</dbReference>
<dbReference type="EMBL" id="VUMV01000012">
    <property type="protein sequence ID" value="MST83009.1"/>
    <property type="molecule type" value="Genomic_DNA"/>
</dbReference>
<evidence type="ECO:0000259" key="1">
    <source>
        <dbReference type="Pfam" id="PF11564"/>
    </source>
</evidence>
<gene>
    <name evidence="3" type="ORF">FYJ60_11940</name>
</gene>
<keyword evidence="4" id="KW-1185">Reference proteome</keyword>
<organism evidence="3 4">
    <name type="scientific">Bilifractor porci</name>
    <dbReference type="NCBI Taxonomy" id="2606636"/>
    <lineage>
        <taxon>Bacteria</taxon>
        <taxon>Bacillati</taxon>
        <taxon>Bacillota</taxon>
        <taxon>Clostridia</taxon>
        <taxon>Lachnospirales</taxon>
        <taxon>Lachnospiraceae</taxon>
        <taxon>Bilifractor</taxon>
    </lineage>
</organism>
<dbReference type="Gene3D" id="1.10.10.2090">
    <property type="match status" value="1"/>
</dbReference>
<protein>
    <submittedName>
        <fullName evidence="3">DUF3883 domain-containing protein</fullName>
    </submittedName>
</protein>
<dbReference type="RefSeq" id="WP_154458915.1">
    <property type="nucleotide sequence ID" value="NZ_VUMV01000012.1"/>
</dbReference>
<evidence type="ECO:0000313" key="4">
    <source>
        <dbReference type="Proteomes" id="UP000466864"/>
    </source>
</evidence>
<dbReference type="AlphaFoldDB" id="A0A7X2PA06"/>
<feature type="domain" description="Protein NO VEIN C-terminal" evidence="2">
    <location>
        <begin position="324"/>
        <end position="426"/>
    </location>
</feature>
<evidence type="ECO:0000259" key="2">
    <source>
        <dbReference type="Pfam" id="PF13020"/>
    </source>
</evidence>
<dbReference type="Proteomes" id="UP000466864">
    <property type="component" value="Unassembled WGS sequence"/>
</dbReference>
<dbReference type="InterPro" id="IPR021108">
    <property type="entry name" value="Restrct_endonuc_II_BpuJI_N"/>
</dbReference>
<evidence type="ECO:0000313" key="3">
    <source>
        <dbReference type="EMBL" id="MST83009.1"/>
    </source>
</evidence>
<comment type="caution">
    <text evidence="3">The sequence shown here is derived from an EMBL/GenBank/DDBJ whole genome shotgun (WGS) entry which is preliminary data.</text>
</comment>
<dbReference type="Pfam" id="PF13020">
    <property type="entry name" value="NOV_C"/>
    <property type="match status" value="1"/>
</dbReference>
<accession>A0A7X2PA06</accession>